<keyword evidence="4" id="KW-0963">Cytoplasm</keyword>
<comment type="catalytic activity">
    <reaction evidence="7">
        <text>an N(4)-(oligosaccharide-(1-&gt;3)-[oligosaccharide-(1-&gt;6)]-beta-D-Man-(1-&gt;4)-beta-D-GlcNAc-(1-&gt;4)-alpha-D-GlcNAc)-L-asparaginyl-[protein] + H2O = an oligosaccharide-(1-&gt;3)-[oligosaccharide-(1-&gt;6)]-beta-D-Man-(1-&gt;4)-D-GlcNAc + N(4)-(N-acetyl-beta-D-glucosaminyl)-L-asparaginyl-[protein]</text>
        <dbReference type="Rhea" id="RHEA:73067"/>
        <dbReference type="Rhea" id="RHEA-COMP:12603"/>
        <dbReference type="Rhea" id="RHEA-COMP:18176"/>
        <dbReference type="ChEBI" id="CHEBI:15377"/>
        <dbReference type="ChEBI" id="CHEBI:132248"/>
        <dbReference type="ChEBI" id="CHEBI:192714"/>
        <dbReference type="ChEBI" id="CHEBI:192715"/>
        <dbReference type="EC" id="3.2.1.96"/>
    </reaction>
</comment>
<protein>
    <recommendedName>
        <fullName evidence="9">Cytosolic endo-beta-N-acetylglucosaminidase</fullName>
        <ecNumber evidence="3">3.2.1.96</ecNumber>
    </recommendedName>
</protein>
<evidence type="ECO:0000256" key="7">
    <source>
        <dbReference type="ARBA" id="ARBA00034414"/>
    </source>
</evidence>
<keyword evidence="13" id="KW-1185">Reference proteome</keyword>
<dbReference type="Gene3D" id="3.20.20.80">
    <property type="entry name" value="Glycosidases"/>
    <property type="match status" value="1"/>
</dbReference>
<dbReference type="AlphaFoldDB" id="A0A8C6L2H2"/>
<dbReference type="PANTHER" id="PTHR13246:SF1">
    <property type="entry name" value="CYTOSOLIC ENDO-BETA-N-ACETYLGLUCOSAMINIDASE"/>
    <property type="match status" value="1"/>
</dbReference>
<comment type="function">
    <text evidence="8">Endoglycosidase that releases N-glycans from glycoproteins by cleaving the beta-1,4-glycosidic bond in the N,N'-diacetylchitobiose core. Involved in the processing of free oligosaccharides in the cytosol.</text>
</comment>
<accession>A0A8C6L2H2</accession>
<dbReference type="InterPro" id="IPR005201">
    <property type="entry name" value="TIM_ENGase"/>
</dbReference>
<evidence type="ECO:0000256" key="3">
    <source>
        <dbReference type="ARBA" id="ARBA00012566"/>
    </source>
</evidence>
<evidence type="ECO:0000256" key="4">
    <source>
        <dbReference type="ARBA" id="ARBA00022490"/>
    </source>
</evidence>
<dbReference type="GeneTree" id="ENSGT00390000018512"/>
<dbReference type="SUPFAM" id="SSF51445">
    <property type="entry name" value="(Trans)glycosidases"/>
    <property type="match status" value="1"/>
</dbReference>
<evidence type="ECO:0000256" key="8">
    <source>
        <dbReference type="ARBA" id="ARBA00054935"/>
    </source>
</evidence>
<evidence type="ECO:0000256" key="2">
    <source>
        <dbReference type="ARBA" id="ARBA00007849"/>
    </source>
</evidence>
<evidence type="ECO:0000259" key="11">
    <source>
        <dbReference type="Pfam" id="PF25529"/>
    </source>
</evidence>
<dbReference type="EC" id="3.2.1.96" evidence="3"/>
<comment type="subcellular location">
    <subcellularLocation>
        <location evidence="1">Cytoplasm</location>
        <location evidence="1">Cytosol</location>
    </subcellularLocation>
</comment>
<dbReference type="CDD" id="cd06547">
    <property type="entry name" value="GH85_ENGase"/>
    <property type="match status" value="1"/>
</dbReference>
<evidence type="ECO:0000313" key="12">
    <source>
        <dbReference type="Ensembl" id="ENSNFUP00015012856.1"/>
    </source>
</evidence>
<evidence type="ECO:0000256" key="9">
    <source>
        <dbReference type="ARBA" id="ARBA00072457"/>
    </source>
</evidence>
<dbReference type="Proteomes" id="UP000694548">
    <property type="component" value="Chromosome sgr16"/>
</dbReference>
<reference evidence="12" key="1">
    <citation type="submission" date="2014-08" db="EMBL/GenBank/DDBJ databases">
        <authorList>
            <person name="Senf B."/>
            <person name="Petzold A."/>
            <person name="Downie B.R."/>
            <person name="Koch P."/>
            <person name="Platzer M."/>
        </authorList>
    </citation>
    <scope>NUCLEOTIDE SEQUENCE [LARGE SCALE GENOMIC DNA]</scope>
    <source>
        <strain evidence="12">GRZ</strain>
    </source>
</reference>
<feature type="domain" description="Cytosolic endo-beta-N-acetylglucosaminidase C-terminal" evidence="11">
    <location>
        <begin position="517"/>
        <end position="638"/>
    </location>
</feature>
<dbReference type="InterPro" id="IPR017853">
    <property type="entry name" value="GH"/>
</dbReference>
<dbReference type="InterPro" id="IPR057882">
    <property type="entry name" value="ENGase_C"/>
</dbReference>
<reference evidence="12" key="3">
    <citation type="submission" date="2025-09" db="UniProtKB">
        <authorList>
            <consortium name="Ensembl"/>
        </authorList>
    </citation>
    <scope>IDENTIFICATION</scope>
</reference>
<evidence type="ECO:0000313" key="13">
    <source>
        <dbReference type="Proteomes" id="UP000694548"/>
    </source>
</evidence>
<evidence type="ECO:0000256" key="1">
    <source>
        <dbReference type="ARBA" id="ARBA00004514"/>
    </source>
</evidence>
<feature type="domain" description="Cytosolic endo-beta-N-acetylglucosaminidase TIM barrel" evidence="10">
    <location>
        <begin position="76"/>
        <end position="356"/>
    </location>
</feature>
<name>A0A8C6L2H2_NOTFU</name>
<comment type="similarity">
    <text evidence="2">Belongs to the glycosyl hydrolase 85 family.</text>
</comment>
<evidence type="ECO:0000256" key="6">
    <source>
        <dbReference type="ARBA" id="ARBA00023295"/>
    </source>
</evidence>
<reference evidence="12" key="2">
    <citation type="submission" date="2025-08" db="UniProtKB">
        <authorList>
            <consortium name="Ensembl"/>
        </authorList>
    </citation>
    <scope>IDENTIFICATION</scope>
</reference>
<dbReference type="GO" id="GO:0005829">
    <property type="term" value="C:cytosol"/>
    <property type="evidence" value="ECO:0007669"/>
    <property type="project" value="UniProtKB-SubCell"/>
</dbReference>
<proteinExistence type="inferred from homology"/>
<dbReference type="Gene3D" id="2.60.120.260">
    <property type="entry name" value="Galactose-binding domain-like"/>
    <property type="match status" value="1"/>
</dbReference>
<evidence type="ECO:0000256" key="5">
    <source>
        <dbReference type="ARBA" id="ARBA00022801"/>
    </source>
</evidence>
<dbReference type="FunFam" id="3.20.20.80:FF:000043">
    <property type="entry name" value="cytosolic endo-beta-N-acetylglucosaminidase"/>
    <property type="match status" value="1"/>
</dbReference>
<dbReference type="Pfam" id="PF25529">
    <property type="entry name" value="Ig_ENGASE1_C"/>
    <property type="match status" value="1"/>
</dbReference>
<dbReference type="Pfam" id="PF03644">
    <property type="entry name" value="Glyco_hydro_85"/>
    <property type="match status" value="1"/>
</dbReference>
<gene>
    <name evidence="12" type="primary">engase</name>
</gene>
<keyword evidence="5" id="KW-0378">Hydrolase</keyword>
<dbReference type="GO" id="GO:0033925">
    <property type="term" value="F:mannosyl-glycoprotein endo-beta-N-acetylglucosaminidase activity"/>
    <property type="evidence" value="ECO:0007669"/>
    <property type="project" value="UniProtKB-EC"/>
</dbReference>
<dbReference type="PANTHER" id="PTHR13246">
    <property type="entry name" value="ENDO BETA N-ACETYLGLUCOSAMINIDASE"/>
    <property type="match status" value="1"/>
</dbReference>
<keyword evidence="6" id="KW-0326">Glycosidase</keyword>
<evidence type="ECO:0000259" key="10">
    <source>
        <dbReference type="Pfam" id="PF03644"/>
    </source>
</evidence>
<organism evidence="12 13">
    <name type="scientific">Nothobranchius furzeri</name>
    <name type="common">Turquoise killifish</name>
    <dbReference type="NCBI Taxonomy" id="105023"/>
    <lineage>
        <taxon>Eukaryota</taxon>
        <taxon>Metazoa</taxon>
        <taxon>Chordata</taxon>
        <taxon>Craniata</taxon>
        <taxon>Vertebrata</taxon>
        <taxon>Euteleostomi</taxon>
        <taxon>Actinopterygii</taxon>
        <taxon>Neopterygii</taxon>
        <taxon>Teleostei</taxon>
        <taxon>Neoteleostei</taxon>
        <taxon>Acanthomorphata</taxon>
        <taxon>Ovalentaria</taxon>
        <taxon>Atherinomorphae</taxon>
        <taxon>Cyprinodontiformes</taxon>
        <taxon>Nothobranchiidae</taxon>
        <taxon>Nothobranchius</taxon>
    </lineage>
</organism>
<dbReference type="InterPro" id="IPR032979">
    <property type="entry name" value="ENGase"/>
</dbReference>
<dbReference type="Ensembl" id="ENSNFUT00015013501.1">
    <property type="protein sequence ID" value="ENSNFUP00015012856.1"/>
    <property type="gene ID" value="ENSNFUG00015006307.1"/>
</dbReference>
<sequence length="643" mass="72923">SCIQHQNTTSVRAKHYDTETTEPVSYGLCTMEELLSWRRSVANPFNVASVCLAPRVPSLARCSRRTLVSHDMMGGYLDDRFVQGTNVENPYTFYHWQHIDIFNYFTHQLVTIPPAVWTNAAHKHGVIVLGTFITEWTEGAAMCEAFLKDEESYRAVADKLVQISQYYGFDGWLINIENSLSEVAVKNAPLFLRYLTDQTHERVSGSLILWYDSVTESGELKWQNELNHSNRMFFDACDGFFTNYNWTEANLEWMKDFSGVQGRLADIYVGVDVFARGKVVGGMFETNKALEIIRKHNFSAAIFAPGWVYETHSDKNEFRRNQHKFWALLFDYLYTHQVASHLPFTSSFCQGFGEAFYWRGQIETKRSWLNLTAQEIQPLYSSWDTEAQGRLTSCGCPEEPWNGGSSLLLAGLIPAALKTPVCAPYVCRCFSSSPRCVETQIQMVGPSGENQLFSSRSNFILTWTFLLSLGRCSQLELHGCILTEISLLIQRDGEDTGQNTPFSCHVGEIVVLDVASLQVPPYAVQGLCIDDVVWMRGAGPSPETTSPLLRLGATLRWEYPAELVHHFRVYQRWLRGPDPRIPAGQLQLVGRAYSGLFRVTELVVPEPPSLVELVVEPIIWTGLPIPESHWGRRQLSYTEGIQQ</sequence>